<dbReference type="AlphaFoldDB" id="A0A2P2R4Q5"/>
<dbReference type="EMBL" id="GGEC01093620">
    <property type="protein sequence ID" value="MBX74104.1"/>
    <property type="molecule type" value="Transcribed_RNA"/>
</dbReference>
<organism evidence="1">
    <name type="scientific">Rhizophora mucronata</name>
    <name type="common">Asiatic mangrove</name>
    <dbReference type="NCBI Taxonomy" id="61149"/>
    <lineage>
        <taxon>Eukaryota</taxon>
        <taxon>Viridiplantae</taxon>
        <taxon>Streptophyta</taxon>
        <taxon>Embryophyta</taxon>
        <taxon>Tracheophyta</taxon>
        <taxon>Spermatophyta</taxon>
        <taxon>Magnoliopsida</taxon>
        <taxon>eudicotyledons</taxon>
        <taxon>Gunneridae</taxon>
        <taxon>Pentapetalae</taxon>
        <taxon>rosids</taxon>
        <taxon>fabids</taxon>
        <taxon>Malpighiales</taxon>
        <taxon>Rhizophoraceae</taxon>
        <taxon>Rhizophora</taxon>
    </lineage>
</organism>
<protein>
    <submittedName>
        <fullName evidence="1">Uncharacterized protein</fullName>
    </submittedName>
</protein>
<name>A0A2P2R4Q5_RHIMU</name>
<proteinExistence type="predicted"/>
<evidence type="ECO:0000313" key="1">
    <source>
        <dbReference type="EMBL" id="MBX74104.1"/>
    </source>
</evidence>
<sequence length="35" mass="4062">MKFSRSSTCVRQPESKFERECKEDTKCLKPGSQLP</sequence>
<reference evidence="1" key="1">
    <citation type="submission" date="2018-02" db="EMBL/GenBank/DDBJ databases">
        <title>Rhizophora mucronata_Transcriptome.</title>
        <authorList>
            <person name="Meera S.P."/>
            <person name="Sreeshan A."/>
            <person name="Augustine A."/>
        </authorList>
    </citation>
    <scope>NUCLEOTIDE SEQUENCE</scope>
    <source>
        <tissue evidence="1">Leaf</tissue>
    </source>
</reference>
<accession>A0A2P2R4Q5</accession>